<gene>
    <name evidence="2" type="ORF">D7I46_00350</name>
</gene>
<evidence type="ECO:0000313" key="2">
    <source>
        <dbReference type="EMBL" id="AYF99674.1"/>
    </source>
</evidence>
<evidence type="ECO:0000313" key="3">
    <source>
        <dbReference type="Proteomes" id="UP000269374"/>
    </source>
</evidence>
<keyword evidence="1" id="KW-1133">Transmembrane helix</keyword>
<keyword evidence="3" id="KW-1185">Reference proteome</keyword>
<dbReference type="EMBL" id="CP032627">
    <property type="protein sequence ID" value="AYF99674.1"/>
    <property type="molecule type" value="Genomic_DNA"/>
</dbReference>
<feature type="transmembrane region" description="Helical" evidence="1">
    <location>
        <begin position="7"/>
        <end position="29"/>
    </location>
</feature>
<dbReference type="Proteomes" id="UP000269374">
    <property type="component" value="Chromosome"/>
</dbReference>
<keyword evidence="1" id="KW-0472">Membrane</keyword>
<feature type="transmembrane region" description="Helical" evidence="1">
    <location>
        <begin position="35"/>
        <end position="57"/>
    </location>
</feature>
<protein>
    <submittedName>
        <fullName evidence="2">Uncharacterized protein</fullName>
    </submittedName>
</protein>
<keyword evidence="1" id="KW-0812">Transmembrane</keyword>
<reference evidence="2 3" key="1">
    <citation type="submission" date="2018-09" db="EMBL/GenBank/DDBJ databases">
        <title>Genome sequencing of strain 1JSPR-7.</title>
        <authorList>
            <person name="Heo J."/>
            <person name="Kim S.-J."/>
            <person name="Kwon S.-W."/>
        </authorList>
    </citation>
    <scope>NUCLEOTIDE SEQUENCE [LARGE SCALE GENOMIC DNA]</scope>
    <source>
        <strain evidence="2 3">1JSPR-7</strain>
    </source>
</reference>
<evidence type="ECO:0000256" key="1">
    <source>
        <dbReference type="SAM" id="Phobius"/>
    </source>
</evidence>
<accession>A0A387B7D2</accession>
<dbReference type="AlphaFoldDB" id="A0A387B7D2"/>
<dbReference type="KEGG" id="lact:D7I46_00350"/>
<sequence length="159" mass="18436">MEFYQKWWGNFIFGFLTVVVPLIFLGYLLLFSTNVLYIIALAIVSIVCLPLGSFVSFSSFKYRVTPILSYDSSCVYYGFKKYKVVSWSEIAGIELVDSTQNLGQRGENTHESLIFIDREGKMIFGLNSKKLREDSLNVWVVLTDEWHKHHMGKKMVKIR</sequence>
<name>A0A387B7D2_9LACT</name>
<organism evidence="2 3">
    <name type="scientific">Lactococcus allomyrinae</name>
    <dbReference type="NCBI Taxonomy" id="2419773"/>
    <lineage>
        <taxon>Bacteria</taxon>
        <taxon>Bacillati</taxon>
        <taxon>Bacillota</taxon>
        <taxon>Bacilli</taxon>
        <taxon>Lactobacillales</taxon>
        <taxon>Streptococcaceae</taxon>
        <taxon>Lactococcus</taxon>
    </lineage>
</organism>
<dbReference type="RefSeq" id="WP_120771064.1">
    <property type="nucleotide sequence ID" value="NZ_CP032627.1"/>
</dbReference>
<proteinExistence type="predicted"/>